<organism evidence="1 2">
    <name type="scientific">Aspergillus nanangensis</name>
    <dbReference type="NCBI Taxonomy" id="2582783"/>
    <lineage>
        <taxon>Eukaryota</taxon>
        <taxon>Fungi</taxon>
        <taxon>Dikarya</taxon>
        <taxon>Ascomycota</taxon>
        <taxon>Pezizomycotina</taxon>
        <taxon>Eurotiomycetes</taxon>
        <taxon>Eurotiomycetidae</taxon>
        <taxon>Eurotiales</taxon>
        <taxon>Aspergillaceae</taxon>
        <taxon>Aspergillus</taxon>
        <taxon>Aspergillus subgen. Circumdati</taxon>
    </lineage>
</organism>
<proteinExistence type="predicted"/>
<evidence type="ECO:0000313" key="2">
    <source>
        <dbReference type="Proteomes" id="UP001194746"/>
    </source>
</evidence>
<accession>A0AAD4GV84</accession>
<dbReference type="AlphaFoldDB" id="A0AAD4GV84"/>
<reference evidence="1" key="2">
    <citation type="submission" date="2020-02" db="EMBL/GenBank/DDBJ databases">
        <authorList>
            <person name="Gilchrist C.L.M."/>
            <person name="Chooi Y.-H."/>
        </authorList>
    </citation>
    <scope>NUCLEOTIDE SEQUENCE</scope>
    <source>
        <strain evidence="1">MST-FP2251</strain>
    </source>
</reference>
<evidence type="ECO:0000313" key="1">
    <source>
        <dbReference type="EMBL" id="KAF9891434.1"/>
    </source>
</evidence>
<keyword evidence="2" id="KW-1185">Reference proteome</keyword>
<dbReference type="EMBL" id="VCAU01000019">
    <property type="protein sequence ID" value="KAF9891434.1"/>
    <property type="molecule type" value="Genomic_DNA"/>
</dbReference>
<dbReference type="Proteomes" id="UP001194746">
    <property type="component" value="Unassembled WGS sequence"/>
</dbReference>
<gene>
    <name evidence="1" type="ORF">FE257_004290</name>
</gene>
<reference evidence="1" key="1">
    <citation type="journal article" date="2019" name="Beilstein J. Org. Chem.">
        <title>Nanangenines: drimane sesquiterpenoids as the dominant metabolite cohort of a novel Australian fungus, Aspergillus nanangensis.</title>
        <authorList>
            <person name="Lacey H.J."/>
            <person name="Gilchrist C.L.M."/>
            <person name="Crombie A."/>
            <person name="Kalaitzis J.A."/>
            <person name="Vuong D."/>
            <person name="Rutledge P.J."/>
            <person name="Turner P."/>
            <person name="Pitt J.I."/>
            <person name="Lacey E."/>
            <person name="Chooi Y.H."/>
            <person name="Piggott A.M."/>
        </authorList>
    </citation>
    <scope>NUCLEOTIDE SEQUENCE</scope>
    <source>
        <strain evidence="1">MST-FP2251</strain>
    </source>
</reference>
<comment type="caution">
    <text evidence="1">The sequence shown here is derived from an EMBL/GenBank/DDBJ whole genome shotgun (WGS) entry which is preliminary data.</text>
</comment>
<name>A0AAD4GV84_ASPNN</name>
<protein>
    <submittedName>
        <fullName evidence="1">Uncharacterized protein</fullName>
    </submittedName>
</protein>
<sequence length="104" mass="10720">MGILNLSIIHPTGFTGPSDKPIQPIHLSLVGPSRMAGTEMTMVSAPQTIASAFSNASIADAISGGGAADLSDSLANVPLPSIAVPLYHYALLGGFLRWRAFGED</sequence>